<evidence type="ECO:0000313" key="1">
    <source>
        <dbReference type="EMBL" id="KAK9931858.1"/>
    </source>
</evidence>
<accession>A0AAW1X763</accession>
<comment type="caution">
    <text evidence="1">The sequence shown here is derived from an EMBL/GenBank/DDBJ whole genome shotgun (WGS) entry which is preliminary data.</text>
</comment>
<protein>
    <submittedName>
        <fullName evidence="1">Uncharacterized protein</fullName>
    </submittedName>
</protein>
<gene>
    <name evidence="1" type="ORF">M0R45_019114</name>
</gene>
<keyword evidence="2" id="KW-1185">Reference proteome</keyword>
<dbReference type="Proteomes" id="UP001457282">
    <property type="component" value="Unassembled WGS sequence"/>
</dbReference>
<reference evidence="1 2" key="1">
    <citation type="journal article" date="2023" name="G3 (Bethesda)">
        <title>A chromosome-length genome assembly and annotation of blackberry (Rubus argutus, cv. 'Hillquist').</title>
        <authorList>
            <person name="Bruna T."/>
            <person name="Aryal R."/>
            <person name="Dudchenko O."/>
            <person name="Sargent D.J."/>
            <person name="Mead D."/>
            <person name="Buti M."/>
            <person name="Cavallini A."/>
            <person name="Hytonen T."/>
            <person name="Andres J."/>
            <person name="Pham M."/>
            <person name="Weisz D."/>
            <person name="Mascagni F."/>
            <person name="Usai G."/>
            <person name="Natali L."/>
            <person name="Bassil N."/>
            <person name="Fernandez G.E."/>
            <person name="Lomsadze A."/>
            <person name="Armour M."/>
            <person name="Olukolu B."/>
            <person name="Poorten T."/>
            <person name="Britton C."/>
            <person name="Davik J."/>
            <person name="Ashrafi H."/>
            <person name="Aiden E.L."/>
            <person name="Borodovsky M."/>
            <person name="Worthington M."/>
        </authorList>
    </citation>
    <scope>NUCLEOTIDE SEQUENCE [LARGE SCALE GENOMIC DNA]</scope>
    <source>
        <strain evidence="1">PI 553951</strain>
    </source>
</reference>
<dbReference type="AlphaFoldDB" id="A0AAW1X763"/>
<organism evidence="1 2">
    <name type="scientific">Rubus argutus</name>
    <name type="common">Southern blackberry</name>
    <dbReference type="NCBI Taxonomy" id="59490"/>
    <lineage>
        <taxon>Eukaryota</taxon>
        <taxon>Viridiplantae</taxon>
        <taxon>Streptophyta</taxon>
        <taxon>Embryophyta</taxon>
        <taxon>Tracheophyta</taxon>
        <taxon>Spermatophyta</taxon>
        <taxon>Magnoliopsida</taxon>
        <taxon>eudicotyledons</taxon>
        <taxon>Gunneridae</taxon>
        <taxon>Pentapetalae</taxon>
        <taxon>rosids</taxon>
        <taxon>fabids</taxon>
        <taxon>Rosales</taxon>
        <taxon>Rosaceae</taxon>
        <taxon>Rosoideae</taxon>
        <taxon>Rosoideae incertae sedis</taxon>
        <taxon>Rubus</taxon>
    </lineage>
</organism>
<evidence type="ECO:0000313" key="2">
    <source>
        <dbReference type="Proteomes" id="UP001457282"/>
    </source>
</evidence>
<proteinExistence type="predicted"/>
<sequence>MTKKAYCGVITVAPSSKINVSDQVQSQVKSSYNDQYCGASSNFTKSYKEGNFVDKGSGQVGYKQEAKYTSTDKYVDKTQGYTTEYKTQLKVTKSVYTKKSASATKSSYKRLNYY</sequence>
<dbReference type="EMBL" id="JBEDUW010000004">
    <property type="protein sequence ID" value="KAK9931858.1"/>
    <property type="molecule type" value="Genomic_DNA"/>
</dbReference>
<name>A0AAW1X763_RUBAR</name>